<comment type="catalytic activity">
    <reaction evidence="11">
        <text>(9Z)-hexadecenoyl-[ACP] + malonyl-[ACP] + H(+) = 3-oxo-(11Z)-octadecenoyl-[ACP] + holo-[ACP] + CO2</text>
        <dbReference type="Rhea" id="RHEA:55040"/>
        <dbReference type="Rhea" id="RHEA-COMP:9623"/>
        <dbReference type="Rhea" id="RHEA-COMP:9685"/>
        <dbReference type="Rhea" id="RHEA-COMP:10800"/>
        <dbReference type="Rhea" id="RHEA-COMP:14074"/>
        <dbReference type="ChEBI" id="CHEBI:15378"/>
        <dbReference type="ChEBI" id="CHEBI:16526"/>
        <dbReference type="ChEBI" id="CHEBI:64479"/>
        <dbReference type="ChEBI" id="CHEBI:78449"/>
        <dbReference type="ChEBI" id="CHEBI:83989"/>
        <dbReference type="ChEBI" id="CHEBI:138538"/>
        <dbReference type="EC" id="2.3.1.179"/>
    </reaction>
</comment>
<dbReference type="PROSITE" id="PS00606">
    <property type="entry name" value="KS3_1"/>
    <property type="match status" value="1"/>
</dbReference>
<dbReference type="Pfam" id="PF00109">
    <property type="entry name" value="ketoacyl-synt"/>
    <property type="match status" value="1"/>
</dbReference>
<dbReference type="SUPFAM" id="SSF53901">
    <property type="entry name" value="Thiolase-like"/>
    <property type="match status" value="2"/>
</dbReference>
<dbReference type="PANTHER" id="PTHR11712">
    <property type="entry name" value="POLYKETIDE SYNTHASE-RELATED"/>
    <property type="match status" value="1"/>
</dbReference>
<comment type="caution">
    <text evidence="15">The sequence shown here is derived from an EMBL/GenBank/DDBJ whole genome shotgun (WGS) entry which is preliminary data.</text>
</comment>
<dbReference type="Proteomes" id="UP000473278">
    <property type="component" value="Unassembled WGS sequence"/>
</dbReference>
<evidence type="ECO:0000256" key="1">
    <source>
        <dbReference type="ARBA" id="ARBA00005194"/>
    </source>
</evidence>
<dbReference type="InterPro" id="IPR018201">
    <property type="entry name" value="Ketoacyl_synth_AS"/>
</dbReference>
<evidence type="ECO:0000256" key="8">
    <source>
        <dbReference type="ARBA" id="ARBA00023098"/>
    </source>
</evidence>
<evidence type="ECO:0000313" key="15">
    <source>
        <dbReference type="EMBL" id="NGP76703.1"/>
    </source>
</evidence>
<dbReference type="InterPro" id="IPR000794">
    <property type="entry name" value="Beta-ketoacyl_synthase"/>
</dbReference>
<dbReference type="CDD" id="cd00834">
    <property type="entry name" value="KAS_I_II"/>
    <property type="match status" value="1"/>
</dbReference>
<evidence type="ECO:0000256" key="5">
    <source>
        <dbReference type="ARBA" id="ARBA00022516"/>
    </source>
</evidence>
<accession>A0A6M1T920</accession>
<evidence type="ECO:0000256" key="2">
    <source>
        <dbReference type="ARBA" id="ARBA00008467"/>
    </source>
</evidence>
<dbReference type="NCBIfam" id="TIGR03150">
    <property type="entry name" value="fabF"/>
    <property type="match status" value="1"/>
</dbReference>
<evidence type="ECO:0000256" key="11">
    <source>
        <dbReference type="PIRNR" id="PIRNR000447"/>
    </source>
</evidence>
<dbReference type="UniPathway" id="UPA00094"/>
<evidence type="ECO:0000256" key="4">
    <source>
        <dbReference type="ARBA" id="ARBA00014657"/>
    </source>
</evidence>
<keyword evidence="8" id="KW-0443">Lipid metabolism</keyword>
<dbReference type="GO" id="GO:0005829">
    <property type="term" value="C:cytosol"/>
    <property type="evidence" value="ECO:0007669"/>
    <property type="project" value="TreeGrafter"/>
</dbReference>
<gene>
    <name evidence="15" type="primary">fabF</name>
    <name evidence="15" type="ORF">G3570_08665</name>
</gene>
<evidence type="ECO:0000256" key="12">
    <source>
        <dbReference type="PIRSR" id="PIRSR000447-1"/>
    </source>
</evidence>
<keyword evidence="16" id="KW-1185">Reference proteome</keyword>
<evidence type="ECO:0000256" key="10">
    <source>
        <dbReference type="ARBA" id="ARBA00023315"/>
    </source>
</evidence>
<dbReference type="PANTHER" id="PTHR11712:SF336">
    <property type="entry name" value="3-OXOACYL-[ACYL-CARRIER-PROTEIN] SYNTHASE, MITOCHONDRIAL"/>
    <property type="match status" value="1"/>
</dbReference>
<dbReference type="InterPro" id="IPR014031">
    <property type="entry name" value="Ketoacyl_synth_C"/>
</dbReference>
<feature type="domain" description="Ketosynthase family 3 (KS3)" evidence="14">
    <location>
        <begin position="3"/>
        <end position="411"/>
    </location>
</feature>
<feature type="active site" description="For beta-ketoacyl synthase activity" evidence="12">
    <location>
        <position position="164"/>
    </location>
</feature>
<dbReference type="InterPro" id="IPR020841">
    <property type="entry name" value="PKS_Beta-ketoAc_synthase_dom"/>
</dbReference>
<evidence type="ECO:0000313" key="16">
    <source>
        <dbReference type="Proteomes" id="UP000473278"/>
    </source>
</evidence>
<keyword evidence="6 11" id="KW-0808">Transferase</keyword>
<dbReference type="EMBL" id="JAALLT010000003">
    <property type="protein sequence ID" value="NGP76703.1"/>
    <property type="molecule type" value="Genomic_DNA"/>
</dbReference>
<evidence type="ECO:0000256" key="6">
    <source>
        <dbReference type="ARBA" id="ARBA00022679"/>
    </source>
</evidence>
<evidence type="ECO:0000256" key="9">
    <source>
        <dbReference type="ARBA" id="ARBA00023160"/>
    </source>
</evidence>
<dbReference type="Gene3D" id="3.40.47.10">
    <property type="match status" value="1"/>
</dbReference>
<evidence type="ECO:0000256" key="7">
    <source>
        <dbReference type="ARBA" id="ARBA00022832"/>
    </source>
</evidence>
<dbReference type="RefSeq" id="WP_165141379.1">
    <property type="nucleotide sequence ID" value="NZ_JAALLT010000003.1"/>
</dbReference>
<keyword evidence="5 11" id="KW-0444">Lipid biosynthesis</keyword>
<protein>
    <recommendedName>
        <fullName evidence="4 11">3-oxoacyl-[acyl-carrier-protein] synthase 2</fullName>
        <ecNumber evidence="3 11">2.3.1.179</ecNumber>
    </recommendedName>
</protein>
<evidence type="ECO:0000256" key="3">
    <source>
        <dbReference type="ARBA" id="ARBA00012356"/>
    </source>
</evidence>
<dbReference type="GO" id="GO:0004315">
    <property type="term" value="F:3-oxoacyl-[acyl-carrier-protein] synthase activity"/>
    <property type="evidence" value="ECO:0007669"/>
    <property type="project" value="UniProtKB-UniRule"/>
</dbReference>
<keyword evidence="10 11" id="KW-0012">Acyltransferase</keyword>
<dbReference type="PIRSF" id="PIRSF000447">
    <property type="entry name" value="KAS_II"/>
    <property type="match status" value="1"/>
</dbReference>
<reference evidence="15 16" key="1">
    <citation type="submission" date="2020-02" db="EMBL/GenBank/DDBJ databases">
        <title>Balneolaceae bacterium YR4-1, complete genome.</title>
        <authorList>
            <person name="Li Y."/>
            <person name="Wu S."/>
        </authorList>
    </citation>
    <scope>NUCLEOTIDE SEQUENCE [LARGE SCALE GENOMIC DNA]</scope>
    <source>
        <strain evidence="15 16">YR4-1</strain>
    </source>
</reference>
<sequence>MSKRRVVVTGIGAITPVGKTAPDFWNGLVSGKSGAQPIEHFDTTDYPTKFAAQIEDYDELNYFDRKEARRLDKVCQYALIAAEETLNDSGINLDKVDKDRVGVIVGTGIGGMLTFYDQSVALYKDGPRGVSPFFIPKMIPDMVAGQISIKWGFKGPNFCAVSACATGSHNIGLAYDSIQQGQCDMAITGGSEAPVSEIGLAGFNSMKAMSTRNDSPETASRPFDKTRDGFVLGEGAGIFFLEELEHAKNRGAQIYGEISGYGFSADAHHITAPDPDGKGVILAMNRAFESAGIKPEDIDHINMHGTSTPLGDIAETNTIKKVFGDYAYDINCNSTKSMTGHTLGAAGAIESLATLLAIYHGMVPPTINLENPDPDCDLNYTPNEAEVRDIDYAMNNAFGFGGHNTALIMKKFEA</sequence>
<comment type="pathway">
    <text evidence="1 11">Lipid metabolism; fatty acid biosynthesis.</text>
</comment>
<dbReference type="AlphaFoldDB" id="A0A6M1T920"/>
<dbReference type="GO" id="GO:0006633">
    <property type="term" value="P:fatty acid biosynthetic process"/>
    <property type="evidence" value="ECO:0007669"/>
    <property type="project" value="UniProtKB-UniRule"/>
</dbReference>
<dbReference type="InterPro" id="IPR017568">
    <property type="entry name" value="3-oxoacyl-ACP_synth-2"/>
</dbReference>
<proteinExistence type="inferred from homology"/>
<comment type="catalytic activity">
    <reaction evidence="11">
        <text>a fatty acyl-[ACP] + malonyl-[ACP] + H(+) = a 3-oxoacyl-[ACP] + holo-[ACP] + CO2</text>
        <dbReference type="Rhea" id="RHEA:22836"/>
        <dbReference type="Rhea" id="RHEA-COMP:9623"/>
        <dbReference type="Rhea" id="RHEA-COMP:9685"/>
        <dbReference type="Rhea" id="RHEA-COMP:9916"/>
        <dbReference type="Rhea" id="RHEA-COMP:14125"/>
        <dbReference type="ChEBI" id="CHEBI:15378"/>
        <dbReference type="ChEBI" id="CHEBI:16526"/>
        <dbReference type="ChEBI" id="CHEBI:64479"/>
        <dbReference type="ChEBI" id="CHEBI:78449"/>
        <dbReference type="ChEBI" id="CHEBI:78776"/>
        <dbReference type="ChEBI" id="CHEBI:138651"/>
    </reaction>
</comment>
<dbReference type="SMART" id="SM00825">
    <property type="entry name" value="PKS_KS"/>
    <property type="match status" value="1"/>
</dbReference>
<dbReference type="Pfam" id="PF02801">
    <property type="entry name" value="Ketoacyl-synt_C"/>
    <property type="match status" value="1"/>
</dbReference>
<comment type="function">
    <text evidence="11">Involved in the type II fatty acid elongation cycle. Catalyzes the elongation of a wide range of acyl-ACP by the addition of two carbons from malonyl-ACP to an acyl acceptor. Can efficiently catalyze the conversion of palmitoleoyl-ACP (cis-hexadec-9-enoyl-ACP) to cis-vaccenoyl-ACP (cis-octadec-11-enoyl-ACP), an essential step in the thermal regulation of fatty acid composition.</text>
</comment>
<organism evidence="15 16">
    <name type="scientific">Halalkalibaculum roseum</name>
    <dbReference type="NCBI Taxonomy" id="2709311"/>
    <lineage>
        <taxon>Bacteria</taxon>
        <taxon>Pseudomonadati</taxon>
        <taxon>Balneolota</taxon>
        <taxon>Balneolia</taxon>
        <taxon>Balneolales</taxon>
        <taxon>Balneolaceae</taxon>
        <taxon>Halalkalibaculum</taxon>
    </lineage>
</organism>
<comment type="similarity">
    <text evidence="2 11 13">Belongs to the thiolase-like superfamily. Beta-ketoacyl-ACP synthases family.</text>
</comment>
<dbReference type="NCBIfam" id="NF005589">
    <property type="entry name" value="PRK07314.1"/>
    <property type="match status" value="1"/>
</dbReference>
<dbReference type="InterPro" id="IPR016039">
    <property type="entry name" value="Thiolase-like"/>
</dbReference>
<evidence type="ECO:0000256" key="13">
    <source>
        <dbReference type="RuleBase" id="RU003694"/>
    </source>
</evidence>
<evidence type="ECO:0000259" key="14">
    <source>
        <dbReference type="PROSITE" id="PS52004"/>
    </source>
</evidence>
<dbReference type="InterPro" id="IPR014030">
    <property type="entry name" value="Ketoacyl_synth_N"/>
</dbReference>
<dbReference type="PROSITE" id="PS52004">
    <property type="entry name" value="KS3_2"/>
    <property type="match status" value="1"/>
</dbReference>
<keyword evidence="7" id="KW-0276">Fatty acid metabolism</keyword>
<keyword evidence="9 11" id="KW-0275">Fatty acid biosynthesis</keyword>
<dbReference type="EC" id="2.3.1.179" evidence="3 11"/>
<dbReference type="FunFam" id="3.40.47.10:FF:000009">
    <property type="entry name" value="3-oxoacyl-[acyl-carrier-protein] synthase 2"/>
    <property type="match status" value="1"/>
</dbReference>
<name>A0A6M1T920_9BACT</name>